<dbReference type="Proteomes" id="UP000705283">
    <property type="component" value="Unassembled WGS sequence"/>
</dbReference>
<dbReference type="Pfam" id="PF04717">
    <property type="entry name" value="Phage_base_V"/>
    <property type="match status" value="1"/>
</dbReference>
<proteinExistence type="predicted"/>
<evidence type="ECO:0000313" key="3">
    <source>
        <dbReference type="EMBL" id="MBF6635567.1"/>
    </source>
</evidence>
<comment type="caution">
    <text evidence="3">The sequence shown here is derived from an EMBL/GenBank/DDBJ whole genome shotgun (WGS) entry which is preliminary data.</text>
</comment>
<feature type="region of interest" description="Disordered" evidence="1">
    <location>
        <begin position="90"/>
        <end position="112"/>
    </location>
</feature>
<gene>
    <name evidence="3" type="ORF">ITX54_02660</name>
</gene>
<protein>
    <submittedName>
        <fullName evidence="3">Phage baseplate assembly protein V</fullName>
    </submittedName>
</protein>
<dbReference type="RefSeq" id="WP_194977460.1">
    <property type="nucleotide sequence ID" value="NZ_JADMKS010000001.1"/>
</dbReference>
<dbReference type="InterPro" id="IPR037026">
    <property type="entry name" value="Vgr_OB-fold_dom_sf"/>
</dbReference>
<evidence type="ECO:0000256" key="1">
    <source>
        <dbReference type="SAM" id="MobiDB-lite"/>
    </source>
</evidence>
<dbReference type="Gene3D" id="6.20.150.10">
    <property type="match status" value="1"/>
</dbReference>
<reference evidence="3" key="1">
    <citation type="submission" date="2020-11" db="EMBL/GenBank/DDBJ databases">
        <authorList>
            <person name="Lee S.D."/>
        </authorList>
    </citation>
    <scope>NUCLEOTIDE SEQUENCE</scope>
    <source>
        <strain evidence="3">SAP-2</strain>
    </source>
</reference>
<accession>A0AA40WZV0</accession>
<evidence type="ECO:0000313" key="4">
    <source>
        <dbReference type="Proteomes" id="UP000705283"/>
    </source>
</evidence>
<dbReference type="AlphaFoldDB" id="A0AA40WZV0"/>
<sequence>MTIAELYRLLMNLIRVGTVSEVDPVKYVARVKTGANETDWIRWGAQRAGDGVTWWAPSVGEQVVILSPGGELENAFIAFSLYASDAPPPDSGLTSRVTTYPDGARESYDPASGMRRCEGIKGALLSASGTLTLELARLIINAAEVVINGEVIQGGGAMSSNGIVVDDHAHKGVKKGTDISEGPV</sequence>
<dbReference type="InterPro" id="IPR006531">
    <property type="entry name" value="Gp5/Vgr_OB"/>
</dbReference>
<dbReference type="InterPro" id="IPR013046">
    <property type="entry name" value="GpV/Gp45"/>
</dbReference>
<feature type="domain" description="Gp5/Type VI secretion system Vgr protein OB-fold" evidence="2">
    <location>
        <begin position="16"/>
        <end position="82"/>
    </location>
</feature>
<organism evidence="3 4">
    <name type="scientific">Rouxiella silvae</name>
    <dbReference type="NCBI Taxonomy" id="1646373"/>
    <lineage>
        <taxon>Bacteria</taxon>
        <taxon>Pseudomonadati</taxon>
        <taxon>Pseudomonadota</taxon>
        <taxon>Gammaproteobacteria</taxon>
        <taxon>Enterobacterales</taxon>
        <taxon>Yersiniaceae</taxon>
        <taxon>Rouxiella</taxon>
    </lineage>
</organism>
<evidence type="ECO:0000259" key="2">
    <source>
        <dbReference type="Pfam" id="PF04717"/>
    </source>
</evidence>
<dbReference type="Gene3D" id="2.40.50.230">
    <property type="entry name" value="Gp5 N-terminal domain"/>
    <property type="match status" value="1"/>
</dbReference>
<name>A0AA40WZV0_9GAMM</name>
<dbReference type="EMBL" id="JADMKS010000001">
    <property type="protein sequence ID" value="MBF6635567.1"/>
    <property type="molecule type" value="Genomic_DNA"/>
</dbReference>
<dbReference type="NCBIfam" id="TIGR01644">
    <property type="entry name" value="phage_P2_V"/>
    <property type="match status" value="1"/>
</dbReference>
<reference evidence="3" key="2">
    <citation type="submission" date="2022-09" db="EMBL/GenBank/DDBJ databases">
        <title>Rouxiella aceris sp. nov., isolated from tree sap and emended description of the genus Rhouxiella.</title>
        <authorList>
            <person name="Kim I.S."/>
        </authorList>
    </citation>
    <scope>NUCLEOTIDE SEQUENCE</scope>
    <source>
        <strain evidence="3">SAP-2</strain>
    </source>
</reference>